<protein>
    <recommendedName>
        <fullName evidence="9">Homoserine kinase</fullName>
        <ecNumber evidence="6">2.7.1.39</ecNumber>
        <ecNumber evidence="8">4.2.3.1</ecNumber>
        <ecNumber evidence="7">4.3.1.17</ecNumber>
    </recommendedName>
    <alternativeName>
        <fullName evidence="10">Threonine synthase-like 2</fullName>
    </alternativeName>
</protein>
<evidence type="ECO:0000256" key="1">
    <source>
        <dbReference type="ARBA" id="ARBA00001933"/>
    </source>
</evidence>
<comment type="pathway">
    <text evidence="3">Amino-acid biosynthesis; L-threonine biosynthesis; L-threonine from L-aspartate: step 4/5.</text>
</comment>
<dbReference type="InterPro" id="IPR014721">
    <property type="entry name" value="Ribsml_uS5_D2-typ_fold_subgr"/>
</dbReference>
<dbReference type="EMBL" id="ACPB03031169">
    <property type="status" value="NOT_ANNOTATED_CDS"/>
    <property type="molecule type" value="Genomic_DNA"/>
</dbReference>
<dbReference type="Gene3D" id="3.40.50.1100">
    <property type="match status" value="2"/>
</dbReference>
<dbReference type="GO" id="GO:0030170">
    <property type="term" value="F:pyridoxal phosphate binding"/>
    <property type="evidence" value="ECO:0007669"/>
    <property type="project" value="InterPro"/>
</dbReference>
<dbReference type="Gene3D" id="3.30.70.890">
    <property type="entry name" value="GHMP kinase, C-terminal domain"/>
    <property type="match status" value="1"/>
</dbReference>
<evidence type="ECO:0000256" key="19">
    <source>
        <dbReference type="ARBA" id="ARBA00049406"/>
    </source>
</evidence>
<dbReference type="GO" id="GO:0005524">
    <property type="term" value="F:ATP binding"/>
    <property type="evidence" value="ECO:0007669"/>
    <property type="project" value="UniProtKB-KW"/>
</dbReference>
<dbReference type="EC" id="4.2.3.1" evidence="8"/>
<evidence type="ECO:0000256" key="6">
    <source>
        <dbReference type="ARBA" id="ARBA00012078"/>
    </source>
</evidence>
<evidence type="ECO:0000256" key="16">
    <source>
        <dbReference type="ARBA" id="ARBA00022840"/>
    </source>
</evidence>
<comment type="catalytic activity">
    <reaction evidence="20">
        <text>L-homoserine + ATP = O-phospho-L-homoserine + ADP + H(+)</text>
        <dbReference type="Rhea" id="RHEA:13985"/>
        <dbReference type="ChEBI" id="CHEBI:15378"/>
        <dbReference type="ChEBI" id="CHEBI:30616"/>
        <dbReference type="ChEBI" id="CHEBI:57476"/>
        <dbReference type="ChEBI" id="CHEBI:57590"/>
        <dbReference type="ChEBI" id="CHEBI:456216"/>
        <dbReference type="EC" id="2.7.1.39"/>
    </reaction>
    <physiologicalReaction direction="left-to-right" evidence="20">
        <dbReference type="Rhea" id="RHEA:13986"/>
    </physiologicalReaction>
</comment>
<feature type="domain" description="GHMP kinase N-terminal" evidence="22">
    <location>
        <begin position="1"/>
        <end position="61"/>
    </location>
</feature>
<feature type="modified residue" description="N6-(pyridoxal phosphate)lysine" evidence="21">
    <location>
        <position position="285"/>
    </location>
</feature>
<dbReference type="EC" id="2.7.1.39" evidence="6"/>
<evidence type="ECO:0000256" key="15">
    <source>
        <dbReference type="ARBA" id="ARBA00022777"/>
    </source>
</evidence>
<dbReference type="eggNOG" id="KOG2616">
    <property type="taxonomic scope" value="Eukaryota"/>
</dbReference>
<evidence type="ECO:0000256" key="8">
    <source>
        <dbReference type="ARBA" id="ARBA00013028"/>
    </source>
</evidence>
<dbReference type="GO" id="GO:0004795">
    <property type="term" value="F:threonine synthase activity"/>
    <property type="evidence" value="ECO:0007669"/>
    <property type="project" value="UniProtKB-EC"/>
</dbReference>
<evidence type="ECO:0000256" key="18">
    <source>
        <dbReference type="ARBA" id="ARBA00023239"/>
    </source>
</evidence>
<dbReference type="SUPFAM" id="SSF53686">
    <property type="entry name" value="Tryptophan synthase beta subunit-like PLP-dependent enzymes"/>
    <property type="match status" value="1"/>
</dbReference>
<proteinExistence type="inferred from homology"/>
<evidence type="ECO:0000313" key="25">
    <source>
        <dbReference type="EnsemblMetazoa" id="RPRC006919-PA"/>
    </source>
</evidence>
<evidence type="ECO:0000256" key="12">
    <source>
        <dbReference type="ARBA" id="ARBA00022679"/>
    </source>
</evidence>
<accession>T1HS99</accession>
<dbReference type="InterPro" id="IPR036554">
    <property type="entry name" value="GHMP_kinase_C_sf"/>
</dbReference>
<evidence type="ECO:0000256" key="10">
    <source>
        <dbReference type="ARBA" id="ARBA00021942"/>
    </source>
</evidence>
<reference evidence="25" key="1">
    <citation type="submission" date="2015-05" db="UniProtKB">
        <authorList>
            <consortium name="EnsemblMetazoa"/>
        </authorList>
    </citation>
    <scope>IDENTIFICATION</scope>
</reference>
<dbReference type="InterPro" id="IPR051166">
    <property type="entry name" value="Threonine_Synthase"/>
</dbReference>
<dbReference type="InterPro" id="IPR013750">
    <property type="entry name" value="GHMP_kinase_C_dom"/>
</dbReference>
<keyword evidence="17 21" id="KW-0663">Pyridoxal phosphate</keyword>
<dbReference type="Pfam" id="PF00291">
    <property type="entry name" value="PALP"/>
    <property type="match status" value="1"/>
</dbReference>
<dbReference type="Proteomes" id="UP000015103">
    <property type="component" value="Unassembled WGS sequence"/>
</dbReference>
<evidence type="ECO:0000259" key="24">
    <source>
        <dbReference type="Pfam" id="PF08544"/>
    </source>
</evidence>
<sequence length="607" mass="65769">MPIGSGLGSSACSVVAGLMAMNEFCGKPLDDTRLLALMGELEGRISGSVHYDNVAPCFLGGIQLMIEQNGIISQPVPAFDDWLWVMAYPGIKVSTAEARAILPAQYRRQDCISHGRYLAGFIHACHTRQPALAAALMQDVIAEPYRTRLLPWFAEARQAAKDIGALACGISGSGPTLFSVCDDMEKAQRLVSFVQAIKQGLGRQQGLFFPLELPEFSSTEIDDLLELDLVTRSSRILSAYLGDEIAPETVYQRVKAAFTFPAPVATVSEDIASLELFHGPTLAFKDFGGRFMAQMLAQVSNGEKVTILTATSGDTGAAVAHAFYGLDNVRVVILYPRGKISPLQEKLFCTLGGNIHTIAIDSDFDACQALVKQAFDDEALKQAIGLNSANSINISRLLAQICYYFEAVAQLPAAARQQLVVSVPSGNFGDLTAGLLAKSLGLPIKRFIAATNANDTVPRYLSNGEWAPNSTVATLSNAMDVSQPNNWPRVEELFRRKNWALPTLGFGAVSDDVTKATMHELEALGYTSEPHATIAYRLLRDQLQPGEFGLFLGTAHPAKFKESVEAILGKPLDLPEALAQRADLELLSHNFAPDFAQLRQFLMALLE</sequence>
<organism evidence="25 26">
    <name type="scientific">Rhodnius prolixus</name>
    <name type="common">Triatomid bug</name>
    <dbReference type="NCBI Taxonomy" id="13249"/>
    <lineage>
        <taxon>Eukaryota</taxon>
        <taxon>Metazoa</taxon>
        <taxon>Ecdysozoa</taxon>
        <taxon>Arthropoda</taxon>
        <taxon>Hexapoda</taxon>
        <taxon>Insecta</taxon>
        <taxon>Pterygota</taxon>
        <taxon>Neoptera</taxon>
        <taxon>Paraneoptera</taxon>
        <taxon>Hemiptera</taxon>
        <taxon>Heteroptera</taxon>
        <taxon>Panheteroptera</taxon>
        <taxon>Cimicomorpha</taxon>
        <taxon>Reduviidae</taxon>
        <taxon>Triatominae</taxon>
        <taxon>Rhodnius</taxon>
    </lineage>
</organism>
<comment type="cofactor">
    <cofactor evidence="1 21">
        <name>pyridoxal 5'-phosphate</name>
        <dbReference type="ChEBI" id="CHEBI:597326"/>
    </cofactor>
</comment>
<dbReference type="NCBIfam" id="TIGR00191">
    <property type="entry name" value="thrB"/>
    <property type="match status" value="1"/>
</dbReference>
<evidence type="ECO:0000259" key="23">
    <source>
        <dbReference type="Pfam" id="PF00291"/>
    </source>
</evidence>
<dbReference type="NCBIfam" id="TIGR00260">
    <property type="entry name" value="thrC"/>
    <property type="match status" value="1"/>
</dbReference>
<dbReference type="PRINTS" id="PR00958">
    <property type="entry name" value="HOMSERKINASE"/>
</dbReference>
<evidence type="ECO:0000256" key="17">
    <source>
        <dbReference type="ARBA" id="ARBA00022898"/>
    </source>
</evidence>
<dbReference type="Gene3D" id="3.30.230.10">
    <property type="match status" value="1"/>
</dbReference>
<dbReference type="EnsemblMetazoa" id="RPRC006919-RA">
    <property type="protein sequence ID" value="RPRC006919-PA"/>
    <property type="gene ID" value="RPRC006919"/>
</dbReference>
<dbReference type="EC" id="4.3.1.17" evidence="7"/>
<evidence type="ECO:0000256" key="14">
    <source>
        <dbReference type="ARBA" id="ARBA00022741"/>
    </source>
</evidence>
<feature type="domain" description="Tryptophan synthase beta chain-like PALP" evidence="23">
    <location>
        <begin position="274"/>
        <end position="547"/>
    </location>
</feature>
<dbReference type="Pfam" id="PF08544">
    <property type="entry name" value="GHMP_kinases_C"/>
    <property type="match status" value="1"/>
</dbReference>
<dbReference type="GO" id="GO:0003941">
    <property type="term" value="F:L-serine ammonia-lyase activity"/>
    <property type="evidence" value="ECO:0007669"/>
    <property type="project" value="UniProtKB-EC"/>
</dbReference>
<evidence type="ECO:0000256" key="7">
    <source>
        <dbReference type="ARBA" id="ARBA00012093"/>
    </source>
</evidence>
<dbReference type="VEuPathDB" id="VectorBase:RPRC006919"/>
<keyword evidence="18" id="KW-0456">Lyase</keyword>
<dbReference type="PANTHER" id="PTHR42690:SF1">
    <property type="entry name" value="THREONINE SYNTHASE-LIKE 2"/>
    <property type="match status" value="1"/>
</dbReference>
<keyword evidence="16" id="KW-0067">ATP-binding</keyword>
<dbReference type="STRING" id="13249.T1HS99"/>
<dbReference type="InterPro" id="IPR006203">
    <property type="entry name" value="GHMP_knse_ATP-bd_CS"/>
</dbReference>
<dbReference type="HOGENOM" id="CLU_015170_0_0_1"/>
<dbReference type="eggNOG" id="KOG1537">
    <property type="taxonomic scope" value="Eukaryota"/>
</dbReference>
<keyword evidence="14" id="KW-0547">Nucleotide-binding</keyword>
<dbReference type="PANTHER" id="PTHR42690">
    <property type="entry name" value="THREONINE SYNTHASE FAMILY MEMBER"/>
    <property type="match status" value="1"/>
</dbReference>
<feature type="domain" description="GHMP kinase C-terminal" evidence="24">
    <location>
        <begin position="123"/>
        <end position="195"/>
    </location>
</feature>
<dbReference type="SUPFAM" id="SSF55060">
    <property type="entry name" value="GHMP Kinase, C-terminal domain"/>
    <property type="match status" value="1"/>
</dbReference>
<comment type="catalytic activity">
    <reaction evidence="19">
        <text>L-serine = pyruvate + NH4(+)</text>
        <dbReference type="Rhea" id="RHEA:19169"/>
        <dbReference type="ChEBI" id="CHEBI:15361"/>
        <dbReference type="ChEBI" id="CHEBI:28938"/>
        <dbReference type="ChEBI" id="CHEBI:33384"/>
        <dbReference type="EC" id="4.3.1.17"/>
    </reaction>
</comment>
<keyword evidence="13" id="KW-0791">Threonine biosynthesis</keyword>
<dbReference type="Pfam" id="PF00288">
    <property type="entry name" value="GHMP_kinases_N"/>
    <property type="match status" value="1"/>
</dbReference>
<dbReference type="FunFam" id="3.40.50.1100:FF:000026">
    <property type="entry name" value="Threonine synthase"/>
    <property type="match status" value="1"/>
</dbReference>
<evidence type="ECO:0000256" key="11">
    <source>
        <dbReference type="ARBA" id="ARBA00022605"/>
    </source>
</evidence>
<dbReference type="InterPro" id="IPR006204">
    <property type="entry name" value="GHMP_kinase_N_dom"/>
</dbReference>
<keyword evidence="12" id="KW-0808">Transferase</keyword>
<evidence type="ECO:0000256" key="5">
    <source>
        <dbReference type="ARBA" id="ARBA00007370"/>
    </source>
</evidence>
<dbReference type="PROSITE" id="PS00165">
    <property type="entry name" value="DEHYDRATASE_SER_THR"/>
    <property type="match status" value="1"/>
</dbReference>
<dbReference type="InterPro" id="IPR020568">
    <property type="entry name" value="Ribosomal_Su5_D2-typ_SF"/>
</dbReference>
<evidence type="ECO:0000313" key="26">
    <source>
        <dbReference type="Proteomes" id="UP000015103"/>
    </source>
</evidence>
<name>T1HS99_RHOPR</name>
<evidence type="ECO:0000256" key="20">
    <source>
        <dbReference type="ARBA" id="ARBA00049913"/>
    </source>
</evidence>
<evidence type="ECO:0000256" key="3">
    <source>
        <dbReference type="ARBA" id="ARBA00005015"/>
    </source>
</evidence>
<dbReference type="GO" id="GO:0009088">
    <property type="term" value="P:threonine biosynthetic process"/>
    <property type="evidence" value="ECO:0007669"/>
    <property type="project" value="UniProtKB-UniPathway"/>
</dbReference>
<dbReference type="PROSITE" id="PS00627">
    <property type="entry name" value="GHMP_KINASES_ATP"/>
    <property type="match status" value="1"/>
</dbReference>
<comment type="similarity">
    <text evidence="4">Belongs to the threonine synthase family.</text>
</comment>
<evidence type="ECO:0000256" key="2">
    <source>
        <dbReference type="ARBA" id="ARBA00004979"/>
    </source>
</evidence>
<evidence type="ECO:0000256" key="21">
    <source>
        <dbReference type="PIRSR" id="PIRSR604450-51"/>
    </source>
</evidence>
<keyword evidence="11" id="KW-0028">Amino-acid biosynthesis</keyword>
<evidence type="ECO:0000256" key="9">
    <source>
        <dbReference type="ARBA" id="ARBA00017858"/>
    </source>
</evidence>
<comment type="pathway">
    <text evidence="2">Amino-acid biosynthesis; L-threonine biosynthesis; L-threonine from L-aspartate: step 5/5.</text>
</comment>
<dbReference type="InterPro" id="IPR001926">
    <property type="entry name" value="TrpB-like_PALP"/>
</dbReference>
<dbReference type="SUPFAM" id="SSF54211">
    <property type="entry name" value="Ribosomal protein S5 domain 2-like"/>
    <property type="match status" value="1"/>
</dbReference>
<dbReference type="InterPro" id="IPR000634">
    <property type="entry name" value="Ser/Thr_deHydtase_PyrdxlP-BS"/>
</dbReference>
<keyword evidence="26" id="KW-1185">Reference proteome</keyword>
<dbReference type="InterPro" id="IPR004450">
    <property type="entry name" value="Thr_synthase-like"/>
</dbReference>
<dbReference type="UniPathway" id="UPA00050">
    <property type="reaction ID" value="UER00064"/>
</dbReference>
<dbReference type="InterPro" id="IPR000870">
    <property type="entry name" value="Homoserine_kinase"/>
</dbReference>
<evidence type="ECO:0000259" key="22">
    <source>
        <dbReference type="Pfam" id="PF00288"/>
    </source>
</evidence>
<dbReference type="GO" id="GO:0004413">
    <property type="term" value="F:homoserine kinase activity"/>
    <property type="evidence" value="ECO:0007669"/>
    <property type="project" value="UniProtKB-EC"/>
</dbReference>
<evidence type="ECO:0000256" key="13">
    <source>
        <dbReference type="ARBA" id="ARBA00022697"/>
    </source>
</evidence>
<keyword evidence="15" id="KW-0418">Kinase</keyword>
<dbReference type="AlphaFoldDB" id="T1HS99"/>
<evidence type="ECO:0000256" key="4">
    <source>
        <dbReference type="ARBA" id="ARBA00005517"/>
    </source>
</evidence>
<dbReference type="InParanoid" id="T1HS99"/>
<comment type="similarity">
    <text evidence="5">Belongs to the GHMP kinase family. Homoserine kinase subfamily.</text>
</comment>
<dbReference type="InterPro" id="IPR036052">
    <property type="entry name" value="TrpB-like_PALP_sf"/>
</dbReference>